<sequence>MIISRDIRFTDEQQHQLQVCTLCRSSCQSHLASICKLVFSSSHLRIDSADCLSL</sequence>
<evidence type="ECO:0000313" key="1">
    <source>
        <dbReference type="EMBL" id="VDO05935.1"/>
    </source>
</evidence>
<protein>
    <submittedName>
        <fullName evidence="3">Zf-AD domain-containing protein</fullName>
    </submittedName>
</protein>
<gene>
    <name evidence="1" type="ORF">HPLM_LOCUS637</name>
</gene>
<dbReference type="AlphaFoldDB" id="A0A0N4VTL9"/>
<organism evidence="3">
    <name type="scientific">Haemonchus placei</name>
    <name type="common">Barber's pole worm</name>
    <dbReference type="NCBI Taxonomy" id="6290"/>
    <lineage>
        <taxon>Eukaryota</taxon>
        <taxon>Metazoa</taxon>
        <taxon>Ecdysozoa</taxon>
        <taxon>Nematoda</taxon>
        <taxon>Chromadorea</taxon>
        <taxon>Rhabditida</taxon>
        <taxon>Rhabditina</taxon>
        <taxon>Rhabditomorpha</taxon>
        <taxon>Strongyloidea</taxon>
        <taxon>Trichostrongylidae</taxon>
        <taxon>Haemonchus</taxon>
    </lineage>
</organism>
<dbReference type="Proteomes" id="UP000268014">
    <property type="component" value="Unassembled WGS sequence"/>
</dbReference>
<evidence type="ECO:0000313" key="3">
    <source>
        <dbReference type="WBParaSite" id="HPLM_0000063601-mRNA-1"/>
    </source>
</evidence>
<evidence type="ECO:0000313" key="2">
    <source>
        <dbReference type="Proteomes" id="UP000268014"/>
    </source>
</evidence>
<name>A0A0N4VTL9_HAEPC</name>
<proteinExistence type="predicted"/>
<keyword evidence="2" id="KW-1185">Reference proteome</keyword>
<dbReference type="EMBL" id="UZAF01000517">
    <property type="protein sequence ID" value="VDO05935.1"/>
    <property type="molecule type" value="Genomic_DNA"/>
</dbReference>
<reference evidence="1 2" key="2">
    <citation type="submission" date="2018-11" db="EMBL/GenBank/DDBJ databases">
        <authorList>
            <consortium name="Pathogen Informatics"/>
        </authorList>
    </citation>
    <scope>NUCLEOTIDE SEQUENCE [LARGE SCALE GENOMIC DNA]</scope>
    <source>
        <strain evidence="1 2">MHpl1</strain>
    </source>
</reference>
<reference evidence="3" key="1">
    <citation type="submission" date="2017-02" db="UniProtKB">
        <authorList>
            <consortium name="WormBaseParasite"/>
        </authorList>
    </citation>
    <scope>IDENTIFICATION</scope>
</reference>
<accession>A0A0N4VTL9</accession>
<dbReference type="WBParaSite" id="HPLM_0000063601-mRNA-1">
    <property type="protein sequence ID" value="HPLM_0000063601-mRNA-1"/>
    <property type="gene ID" value="HPLM_0000063601"/>
</dbReference>